<name>A0A364XWV1_9BACT</name>
<dbReference type="EMBL" id="QMFY01000023">
    <property type="protein sequence ID" value="RAV98007.1"/>
    <property type="molecule type" value="Genomic_DNA"/>
</dbReference>
<protein>
    <recommendedName>
        <fullName evidence="3">Lipoprotein</fullName>
    </recommendedName>
</protein>
<evidence type="ECO:0000313" key="1">
    <source>
        <dbReference type="EMBL" id="RAV98007.1"/>
    </source>
</evidence>
<dbReference type="PROSITE" id="PS51257">
    <property type="entry name" value="PROKAR_LIPOPROTEIN"/>
    <property type="match status" value="1"/>
</dbReference>
<evidence type="ECO:0008006" key="3">
    <source>
        <dbReference type="Google" id="ProtNLM"/>
    </source>
</evidence>
<dbReference type="AlphaFoldDB" id="A0A364XWV1"/>
<accession>A0A364XWV1</accession>
<dbReference type="Proteomes" id="UP000251889">
    <property type="component" value="Unassembled WGS sequence"/>
</dbReference>
<reference evidence="1 2" key="1">
    <citation type="submission" date="2018-06" db="EMBL/GenBank/DDBJ databases">
        <title>Chryseolinea flavus sp. nov., a member of the phylum Bacteroidetes isolated from soil.</title>
        <authorList>
            <person name="Li Y."/>
            <person name="Wang J."/>
        </authorList>
    </citation>
    <scope>NUCLEOTIDE SEQUENCE [LARGE SCALE GENOMIC DNA]</scope>
    <source>
        <strain evidence="1 2">SDU1-6</strain>
    </source>
</reference>
<organism evidence="1 2">
    <name type="scientific">Pseudochryseolinea flava</name>
    <dbReference type="NCBI Taxonomy" id="2059302"/>
    <lineage>
        <taxon>Bacteria</taxon>
        <taxon>Pseudomonadati</taxon>
        <taxon>Bacteroidota</taxon>
        <taxon>Cytophagia</taxon>
        <taxon>Cytophagales</taxon>
        <taxon>Fulvivirgaceae</taxon>
        <taxon>Pseudochryseolinea</taxon>
    </lineage>
</organism>
<proteinExistence type="predicted"/>
<comment type="caution">
    <text evidence="1">The sequence shown here is derived from an EMBL/GenBank/DDBJ whole genome shotgun (WGS) entry which is preliminary data.</text>
</comment>
<sequence>MVKQFHNYLVGLLILIAAGCDSDDDRRAEPDFFPLQKGVFQTYDVEEIVYELGDPDTVHFELLTEVVDSFASDGGYRYIIHRSKRELSETEWTYIDTWSAQKTTHELIVWEENVPFVDLQFPAKEGSEWNGNVYNNVTNPTTGKREDVYAIQETGEDQSGRFTTVLKEDNQEFIVFYDKRVDSYIDNVGLSYREITQLEYCTNNDCLGEQIVNSGKIYKQRIKTYGRH</sequence>
<keyword evidence="2" id="KW-1185">Reference proteome</keyword>
<gene>
    <name evidence="1" type="ORF">DQQ10_25730</name>
</gene>
<evidence type="ECO:0000313" key="2">
    <source>
        <dbReference type="Proteomes" id="UP000251889"/>
    </source>
</evidence>